<dbReference type="AlphaFoldDB" id="A0AAN7JJK8"/>
<accession>A0AAN7JJK8</accession>
<protein>
    <submittedName>
        <fullName evidence="1">Uncharacterized protein</fullName>
    </submittedName>
</protein>
<dbReference type="SUPFAM" id="SSF47072">
    <property type="entry name" value="Cysteine alpha-hairpin motif"/>
    <property type="match status" value="1"/>
</dbReference>
<dbReference type="InterPro" id="IPR009069">
    <property type="entry name" value="Cys_alpha_HP_mot_SF"/>
</dbReference>
<dbReference type="PANTHER" id="PTHR36856">
    <property type="entry name" value="OS07G0175200 PROTEIN"/>
    <property type="match status" value="1"/>
</dbReference>
<comment type="caution">
    <text evidence="1">The sequence shown here is derived from an EMBL/GenBank/DDBJ whole genome shotgun (WGS) entry which is preliminary data.</text>
</comment>
<proteinExistence type="predicted"/>
<dbReference type="Proteomes" id="UP001345219">
    <property type="component" value="Chromosome 10"/>
</dbReference>
<keyword evidence="2" id="KW-1185">Reference proteome</keyword>
<dbReference type="PANTHER" id="PTHR36856:SF1">
    <property type="entry name" value="OS07G0175200 PROTEIN"/>
    <property type="match status" value="1"/>
</dbReference>
<gene>
    <name evidence="1" type="ORF">SAY87_011790</name>
</gene>
<evidence type="ECO:0000313" key="1">
    <source>
        <dbReference type="EMBL" id="KAK4745478.1"/>
    </source>
</evidence>
<sequence>MKAENGVAKKIVSPCDVDALKKCLKENNGDQVKCQSQIEAFRTSCSLKKAISSPDASLQANVGSRFSATSNTSDCLSSIAGLRGPFTLST</sequence>
<name>A0AAN7JJK8_9MYRT</name>
<dbReference type="EMBL" id="JAXIOK010000021">
    <property type="protein sequence ID" value="KAK4745478.1"/>
    <property type="molecule type" value="Genomic_DNA"/>
</dbReference>
<reference evidence="1 2" key="1">
    <citation type="journal article" date="2023" name="Hortic Res">
        <title>Pangenome of water caltrop reveals structural variations and asymmetric subgenome divergence after allopolyploidization.</title>
        <authorList>
            <person name="Zhang X."/>
            <person name="Chen Y."/>
            <person name="Wang L."/>
            <person name="Yuan Y."/>
            <person name="Fang M."/>
            <person name="Shi L."/>
            <person name="Lu R."/>
            <person name="Comes H.P."/>
            <person name="Ma Y."/>
            <person name="Chen Y."/>
            <person name="Huang G."/>
            <person name="Zhou Y."/>
            <person name="Zheng Z."/>
            <person name="Qiu Y."/>
        </authorList>
    </citation>
    <scope>NUCLEOTIDE SEQUENCE [LARGE SCALE GENOMIC DNA]</scope>
    <source>
        <tissue evidence="1">Roots</tissue>
    </source>
</reference>
<organism evidence="1 2">
    <name type="scientific">Trapa incisa</name>
    <dbReference type="NCBI Taxonomy" id="236973"/>
    <lineage>
        <taxon>Eukaryota</taxon>
        <taxon>Viridiplantae</taxon>
        <taxon>Streptophyta</taxon>
        <taxon>Embryophyta</taxon>
        <taxon>Tracheophyta</taxon>
        <taxon>Spermatophyta</taxon>
        <taxon>Magnoliopsida</taxon>
        <taxon>eudicotyledons</taxon>
        <taxon>Gunneridae</taxon>
        <taxon>Pentapetalae</taxon>
        <taxon>rosids</taxon>
        <taxon>malvids</taxon>
        <taxon>Myrtales</taxon>
        <taxon>Lythraceae</taxon>
        <taxon>Trapa</taxon>
    </lineage>
</organism>
<evidence type="ECO:0000313" key="2">
    <source>
        <dbReference type="Proteomes" id="UP001345219"/>
    </source>
</evidence>